<dbReference type="Gene3D" id="2.60.40.10">
    <property type="entry name" value="Immunoglobulins"/>
    <property type="match status" value="1"/>
</dbReference>
<evidence type="ECO:0000313" key="3">
    <source>
        <dbReference type="Proteomes" id="UP000030755"/>
    </source>
</evidence>
<dbReference type="GO" id="GO:0003341">
    <property type="term" value="P:cilium movement"/>
    <property type="evidence" value="ECO:0007669"/>
    <property type="project" value="InterPro"/>
</dbReference>
<feature type="compositionally biased region" description="Basic and acidic residues" evidence="1">
    <location>
        <begin position="254"/>
        <end position="263"/>
    </location>
</feature>
<feature type="region of interest" description="Disordered" evidence="1">
    <location>
        <begin position="305"/>
        <end position="329"/>
    </location>
</feature>
<feature type="compositionally biased region" description="Basic and acidic residues" evidence="1">
    <location>
        <begin position="312"/>
        <end position="329"/>
    </location>
</feature>
<dbReference type="GO" id="GO:0097729">
    <property type="term" value="C:9+2 motile cilium"/>
    <property type="evidence" value="ECO:0007669"/>
    <property type="project" value="TreeGrafter"/>
</dbReference>
<dbReference type="STRING" id="988480.A0A075AZ00"/>
<dbReference type="HOGENOM" id="CLU_845081_0_0_1"/>
<dbReference type="InterPro" id="IPR029676">
    <property type="entry name" value="CFAP221"/>
</dbReference>
<dbReference type="PANTHER" id="PTHR46500:SF1">
    <property type="entry name" value="CILIA- AND FLAGELLA-ASSOCIATED PROTEIN 221"/>
    <property type="match status" value="1"/>
</dbReference>
<protein>
    <submittedName>
        <fullName evidence="2">Uncharacterized protein</fullName>
    </submittedName>
</protein>
<dbReference type="AlphaFoldDB" id="A0A075AZ00"/>
<dbReference type="InterPro" id="IPR013783">
    <property type="entry name" value="Ig-like_fold"/>
</dbReference>
<accession>A0A075AZ00</accession>
<dbReference type="OrthoDB" id="5538672at2759"/>
<sequence>MNVIQTLKVPKSLFDETKTISRESIIYKRKEPYKIYTFPSDNDSVSIIPKSVKFDSFEKNDIITKKIRIINRSSSPITLSYSLENNDNAFKIKVDRKGKIMPGLSETVEVFFEADEIRYFYERLKIRTSLGDFICVPIHAFPANVVMKTPSIIDFGCQFANTETLKCIKLQNNSDISFEYKVKECDECNVFIVEPKYDVKYIPTRFVTSLHNIYVDVSTGLGPSTFKVQLQGACQPKEMKQVKVIEPQKEIKKGYEPKVERVHQQKKPKNTNKKGNDDKADLEAVMENESRSALHLVPLHRLLSNKNSETPLEWRVKANEQAVHDQKKP</sequence>
<proteinExistence type="predicted"/>
<dbReference type="GO" id="GO:0044458">
    <property type="term" value="P:motile cilium assembly"/>
    <property type="evidence" value="ECO:0007669"/>
    <property type="project" value="TreeGrafter"/>
</dbReference>
<organism evidence="2 3">
    <name type="scientific">Rozella allomycis (strain CSF55)</name>
    <dbReference type="NCBI Taxonomy" id="988480"/>
    <lineage>
        <taxon>Eukaryota</taxon>
        <taxon>Fungi</taxon>
        <taxon>Fungi incertae sedis</taxon>
        <taxon>Cryptomycota</taxon>
        <taxon>Cryptomycota incertae sedis</taxon>
        <taxon>Rozella</taxon>
    </lineage>
</organism>
<dbReference type="Proteomes" id="UP000030755">
    <property type="component" value="Unassembled WGS sequence"/>
</dbReference>
<feature type="region of interest" description="Disordered" evidence="1">
    <location>
        <begin position="254"/>
        <end position="281"/>
    </location>
</feature>
<reference evidence="2 3" key="1">
    <citation type="journal article" date="2013" name="Curr. Biol.">
        <title>Shared signatures of parasitism and phylogenomics unite Cryptomycota and microsporidia.</title>
        <authorList>
            <person name="James T.Y."/>
            <person name="Pelin A."/>
            <person name="Bonen L."/>
            <person name="Ahrendt S."/>
            <person name="Sain D."/>
            <person name="Corradi N."/>
            <person name="Stajich J.E."/>
        </authorList>
    </citation>
    <scope>NUCLEOTIDE SEQUENCE [LARGE SCALE GENOMIC DNA]</scope>
    <source>
        <strain evidence="2 3">CSF55</strain>
    </source>
</reference>
<evidence type="ECO:0000313" key="2">
    <source>
        <dbReference type="EMBL" id="EPZ33942.1"/>
    </source>
</evidence>
<dbReference type="EMBL" id="KE561021">
    <property type="protein sequence ID" value="EPZ33942.1"/>
    <property type="molecule type" value="Genomic_DNA"/>
</dbReference>
<dbReference type="PANTHER" id="PTHR46500">
    <property type="entry name" value="CILIA- AND FLAGELLA-ASSOCIATED PROTEIN 221"/>
    <property type="match status" value="1"/>
</dbReference>
<keyword evidence="3" id="KW-1185">Reference proteome</keyword>
<name>A0A075AZ00_ROZAC</name>
<gene>
    <name evidence="2" type="ORF">O9G_003461</name>
</gene>
<evidence type="ECO:0000256" key="1">
    <source>
        <dbReference type="SAM" id="MobiDB-lite"/>
    </source>
</evidence>